<reference evidence="1" key="1">
    <citation type="journal article" date="2020" name="bioRxiv">
        <title>Hybrid origin of Populus tomentosa Carr. identified through genome sequencing and phylogenomic analysis.</title>
        <authorList>
            <person name="An X."/>
            <person name="Gao K."/>
            <person name="Chen Z."/>
            <person name="Li J."/>
            <person name="Yang X."/>
            <person name="Yang X."/>
            <person name="Zhou J."/>
            <person name="Guo T."/>
            <person name="Zhao T."/>
            <person name="Huang S."/>
            <person name="Miao D."/>
            <person name="Khan W.U."/>
            <person name="Rao P."/>
            <person name="Ye M."/>
            <person name="Lei B."/>
            <person name="Liao W."/>
            <person name="Wang J."/>
            <person name="Ji L."/>
            <person name="Li Y."/>
            <person name="Guo B."/>
            <person name="Mustafa N.S."/>
            <person name="Li S."/>
            <person name="Yun Q."/>
            <person name="Keller S.R."/>
            <person name="Mao J."/>
            <person name="Zhang R."/>
            <person name="Strauss S.H."/>
        </authorList>
    </citation>
    <scope>NUCLEOTIDE SEQUENCE</scope>
    <source>
        <strain evidence="1">GM15</strain>
        <tissue evidence="1">Leaf</tissue>
    </source>
</reference>
<dbReference type="PANTHER" id="PTHR31513">
    <property type="entry name" value="EPHRIN TYPE-B RECEPTOR"/>
    <property type="match status" value="1"/>
</dbReference>
<accession>A0A8X7XXU8</accession>
<dbReference type="AlphaFoldDB" id="A0A8X7XXU8"/>
<organism evidence="1 2">
    <name type="scientific">Populus tomentosa</name>
    <name type="common">Chinese white poplar</name>
    <dbReference type="NCBI Taxonomy" id="118781"/>
    <lineage>
        <taxon>Eukaryota</taxon>
        <taxon>Viridiplantae</taxon>
        <taxon>Streptophyta</taxon>
        <taxon>Embryophyta</taxon>
        <taxon>Tracheophyta</taxon>
        <taxon>Spermatophyta</taxon>
        <taxon>Magnoliopsida</taxon>
        <taxon>eudicotyledons</taxon>
        <taxon>Gunneridae</taxon>
        <taxon>Pentapetalae</taxon>
        <taxon>rosids</taxon>
        <taxon>fabids</taxon>
        <taxon>Malpighiales</taxon>
        <taxon>Salicaceae</taxon>
        <taxon>Saliceae</taxon>
        <taxon>Populus</taxon>
    </lineage>
</organism>
<dbReference type="OrthoDB" id="1734499at2759"/>
<keyword evidence="2" id="KW-1185">Reference proteome</keyword>
<evidence type="ECO:0000313" key="2">
    <source>
        <dbReference type="Proteomes" id="UP000886885"/>
    </source>
</evidence>
<dbReference type="PANTHER" id="PTHR31513:SF1">
    <property type="entry name" value="EPHRIN TYPE-B RECEPTOR"/>
    <property type="match status" value="1"/>
</dbReference>
<dbReference type="EMBL" id="JAAWWB010000035">
    <property type="protein sequence ID" value="KAG6740536.1"/>
    <property type="molecule type" value="Genomic_DNA"/>
</dbReference>
<evidence type="ECO:0000313" key="1">
    <source>
        <dbReference type="EMBL" id="KAG6740536.1"/>
    </source>
</evidence>
<name>A0A8X7XXU8_POPTO</name>
<gene>
    <name evidence="1" type="ORF">POTOM_055987</name>
</gene>
<comment type="caution">
    <text evidence="1">The sequence shown here is derived from an EMBL/GenBank/DDBJ whole genome shotgun (WGS) entry which is preliminary data.</text>
</comment>
<dbReference type="Proteomes" id="UP000886885">
    <property type="component" value="Chromosome 18A"/>
</dbReference>
<proteinExistence type="predicted"/>
<sequence length="589" mass="61003">MASPLGFNVFVTCFYVKSRTGGGKISACGGNGFAGGGGGRVSVDIFSRHDDPQIFVHGGNSLGCPKNAGGAGTLYDAVARSLTVSNHNMSTDTDTLLLEFPYQPLWTNVYVRNHGRATVPLFWSRVQVQGQISLLCSGVLSFGLAHYASSEFELLAEELLMSDSVIKVYGALRMSVKMFLMWNSQMLIDGGEDATVGTSLLEASNLVVLKESSVIHSNANLGVHGQGLLNLSGPGNWIEAQRLVLSLFYSIHVAPGSVLRGPVENATSDAITPRLHCQLEECPSELLHPPEDCNVNSSLSFTLQICRVEDITVEGLIEGSVVHFHRARTIYVPSSGTISASGMGCTGGVGRGNVLSNGVGSGGGHGGKGGSACYNDSCIEGGVSYGNAELPCELGSGSGEEMSAGSTAGGGIIVMGSLEHPLSSLSVEGSVRADGESFKGVTRDQLVVMNGTGGGPGGGSGGTILLFLHTLDVGGYAVLSSVGGYGSPKGGGGGGGGRVHFHWSDIPTGDVYQPIARVNGSIHTWGGLGRDEGHAGENGTVSGKACPKGLYGIFCEIICMGLRNYNPAVINTILVEKIMWYSISVAFIS</sequence>
<protein>
    <submittedName>
        <fullName evidence="1">Uncharacterized protein</fullName>
    </submittedName>
</protein>